<comment type="caution">
    <text evidence="1">The sequence shown here is derived from an EMBL/GenBank/DDBJ whole genome shotgun (WGS) entry which is preliminary data.</text>
</comment>
<evidence type="ECO:0000313" key="1">
    <source>
        <dbReference type="EMBL" id="GMH15565.1"/>
    </source>
</evidence>
<keyword evidence="2" id="KW-1185">Reference proteome</keyword>
<organism evidence="1 2">
    <name type="scientific">Nepenthes gracilis</name>
    <name type="common">Slender pitcher plant</name>
    <dbReference type="NCBI Taxonomy" id="150966"/>
    <lineage>
        <taxon>Eukaryota</taxon>
        <taxon>Viridiplantae</taxon>
        <taxon>Streptophyta</taxon>
        <taxon>Embryophyta</taxon>
        <taxon>Tracheophyta</taxon>
        <taxon>Spermatophyta</taxon>
        <taxon>Magnoliopsida</taxon>
        <taxon>eudicotyledons</taxon>
        <taxon>Gunneridae</taxon>
        <taxon>Pentapetalae</taxon>
        <taxon>Caryophyllales</taxon>
        <taxon>Nepenthaceae</taxon>
        <taxon>Nepenthes</taxon>
    </lineage>
</organism>
<dbReference type="AlphaFoldDB" id="A0AAD3SRD5"/>
<proteinExistence type="predicted"/>
<reference evidence="1" key="1">
    <citation type="submission" date="2023-05" db="EMBL/GenBank/DDBJ databases">
        <title>Nepenthes gracilis genome sequencing.</title>
        <authorList>
            <person name="Fukushima K."/>
        </authorList>
    </citation>
    <scope>NUCLEOTIDE SEQUENCE</scope>
    <source>
        <strain evidence="1">SING2019-196</strain>
    </source>
</reference>
<dbReference type="Proteomes" id="UP001279734">
    <property type="component" value="Unassembled WGS sequence"/>
</dbReference>
<gene>
    <name evidence="1" type="ORF">Nepgr_017406</name>
</gene>
<accession>A0AAD3SRD5</accession>
<sequence length="87" mass="9536">MSTTLADYTSALESWECAGAVNLNLSCGCELELMLLFLNLLVRVANDVGGAVKPFYDAVSALLLRLIHCSGCRWKFIPYAHNALMLI</sequence>
<protein>
    <submittedName>
        <fullName evidence="1">Uncharacterized protein</fullName>
    </submittedName>
</protein>
<name>A0AAD3SRD5_NEPGR</name>
<evidence type="ECO:0000313" key="2">
    <source>
        <dbReference type="Proteomes" id="UP001279734"/>
    </source>
</evidence>
<dbReference type="EMBL" id="BSYO01000015">
    <property type="protein sequence ID" value="GMH15565.1"/>
    <property type="molecule type" value="Genomic_DNA"/>
</dbReference>